<name>A0ABS0AY29_9BACT</name>
<accession>A0ABS0AY29</accession>
<dbReference type="InterPro" id="IPR029044">
    <property type="entry name" value="Nucleotide-diphossugar_trans"/>
</dbReference>
<protein>
    <submittedName>
        <fullName evidence="2">Mannose-1-phosphate guanylyltransferase</fullName>
        <ecNumber evidence="2">2.7.7.13</ecNumber>
    </submittedName>
</protein>
<evidence type="ECO:0000259" key="1">
    <source>
        <dbReference type="Pfam" id="PF00483"/>
    </source>
</evidence>
<dbReference type="PANTHER" id="PTHR46390:SF1">
    <property type="entry name" value="MANNOSE-1-PHOSPHATE GUANYLYLTRANSFERASE"/>
    <property type="match status" value="1"/>
</dbReference>
<evidence type="ECO:0000313" key="2">
    <source>
        <dbReference type="EMBL" id="MBF5059038.1"/>
    </source>
</evidence>
<dbReference type="EMBL" id="JAAEJV010000009">
    <property type="protein sequence ID" value="MBF5059038.1"/>
    <property type="molecule type" value="Genomic_DNA"/>
</dbReference>
<dbReference type="SUPFAM" id="SSF159283">
    <property type="entry name" value="Guanosine diphospho-D-mannose pyrophosphorylase/mannose-6-phosphate isomerase linker domain"/>
    <property type="match status" value="1"/>
</dbReference>
<dbReference type="SUPFAM" id="SSF53448">
    <property type="entry name" value="Nucleotide-diphospho-sugar transferases"/>
    <property type="match status" value="1"/>
</dbReference>
<dbReference type="InterPro" id="IPR049577">
    <property type="entry name" value="GMPP_N"/>
</dbReference>
<keyword evidence="3" id="KW-1185">Reference proteome</keyword>
<sequence length="330" mass="36442">MSFQKRCELMKAIILAGGSGTRLWPLSSEEIPKQFLSFGKGGSLLEQTVRRFTKDHAVLVVGSEKYAPMLEEQLGAQAAVLVEPATKSTAPAILLALKHLVENGASEEEVCIVCPSDHYFEKEEDFLHLLSAAEKGARGGAIVTFGITPTYPETGYGYIKTEEGEVKRFVEKPDLDTATHLLEEGNYYWNGGIFVFQIKTLLKEFETHAPELFAWFQGDVPFEALPTISIDHAIMEKTENILLIPYPSGWSDLGSWDRLEEALPKDDAGNFLSGAVEAIDTEGSMIFGDEIVTLGVKDLVVIKRGGKVVICSKKHLPRLSETKSYLVKEE</sequence>
<dbReference type="Proteomes" id="UP001194714">
    <property type="component" value="Unassembled WGS sequence"/>
</dbReference>
<dbReference type="InterPro" id="IPR051161">
    <property type="entry name" value="Mannose-6P_isomerase_type2"/>
</dbReference>
<dbReference type="CDD" id="cd02509">
    <property type="entry name" value="GDP-M1P_Guanylyltransferase"/>
    <property type="match status" value="1"/>
</dbReference>
<dbReference type="Gene3D" id="3.90.550.10">
    <property type="entry name" value="Spore Coat Polysaccharide Biosynthesis Protein SpsA, Chain A"/>
    <property type="match status" value="1"/>
</dbReference>
<dbReference type="PANTHER" id="PTHR46390">
    <property type="entry name" value="MANNOSE-1-PHOSPHATE GUANYLYLTRANSFERASE"/>
    <property type="match status" value="1"/>
</dbReference>
<dbReference type="GO" id="GO:0004475">
    <property type="term" value="F:mannose-1-phosphate guanylyltransferase (GTP) activity"/>
    <property type="evidence" value="ECO:0007669"/>
    <property type="project" value="UniProtKB-EC"/>
</dbReference>
<proteinExistence type="predicted"/>
<evidence type="ECO:0000313" key="3">
    <source>
        <dbReference type="Proteomes" id="UP001194714"/>
    </source>
</evidence>
<dbReference type="Pfam" id="PF00483">
    <property type="entry name" value="NTP_transferase"/>
    <property type="match status" value="1"/>
</dbReference>
<comment type="caution">
    <text evidence="2">The sequence shown here is derived from an EMBL/GenBank/DDBJ whole genome shotgun (WGS) entry which is preliminary data.</text>
</comment>
<organism evidence="2 3">
    <name type="scientific">Candidatus Neptunichlamydia vexilliferae</name>
    <dbReference type="NCBI Taxonomy" id="1651774"/>
    <lineage>
        <taxon>Bacteria</taxon>
        <taxon>Pseudomonadati</taxon>
        <taxon>Chlamydiota</taxon>
        <taxon>Chlamydiia</taxon>
        <taxon>Parachlamydiales</taxon>
        <taxon>Simkaniaceae</taxon>
        <taxon>Candidatus Neptunichlamydia</taxon>
    </lineage>
</organism>
<dbReference type="EC" id="2.7.7.13" evidence="2"/>
<keyword evidence="2" id="KW-0808">Transferase</keyword>
<dbReference type="InterPro" id="IPR005835">
    <property type="entry name" value="NTP_transferase_dom"/>
</dbReference>
<gene>
    <name evidence="2" type="ORF">NEPTK9_000543</name>
</gene>
<reference evidence="2 3" key="1">
    <citation type="submission" date="2020-01" db="EMBL/GenBank/DDBJ databases">
        <title>Draft genome sequence of Cand. Neptunochlamydia vexilliferae K9.</title>
        <authorList>
            <person name="Schulz F."/>
            <person name="Koestlbacher S."/>
            <person name="Wascher F."/>
            <person name="Pizzetti I."/>
            <person name="Horn M."/>
        </authorList>
    </citation>
    <scope>NUCLEOTIDE SEQUENCE [LARGE SCALE GENOMIC DNA]</scope>
    <source>
        <strain evidence="2 3">K9</strain>
    </source>
</reference>
<keyword evidence="2" id="KW-0548">Nucleotidyltransferase</keyword>
<feature type="domain" description="Nucleotidyl transferase" evidence="1">
    <location>
        <begin position="11"/>
        <end position="266"/>
    </location>
</feature>